<dbReference type="PANTHER" id="PTHR12843:SF5">
    <property type="entry name" value="EEF1A LYSINE METHYLTRANSFERASE 2"/>
    <property type="match status" value="1"/>
</dbReference>
<dbReference type="CDD" id="cd02440">
    <property type="entry name" value="AdoMet_MTases"/>
    <property type="match status" value="1"/>
</dbReference>
<dbReference type="Proteomes" id="UP000759537">
    <property type="component" value="Unassembled WGS sequence"/>
</dbReference>
<dbReference type="Gene3D" id="3.40.50.150">
    <property type="entry name" value="Vaccinia Virus protein VP39"/>
    <property type="match status" value="1"/>
</dbReference>
<proteinExistence type="inferred from homology"/>
<evidence type="ECO:0000256" key="2">
    <source>
        <dbReference type="ARBA" id="ARBA00022603"/>
    </source>
</evidence>
<keyword evidence="4 5" id="KW-0949">S-adenosyl-L-methionine</keyword>
<dbReference type="GO" id="GO:0016279">
    <property type="term" value="F:protein-lysine N-methyltransferase activity"/>
    <property type="evidence" value="ECO:0007669"/>
    <property type="project" value="UniProtKB-UniRule"/>
</dbReference>
<dbReference type="PANTHER" id="PTHR12843">
    <property type="entry name" value="PROTEIN-LYSINE N-METHYLTRANSFERASE METTL10"/>
    <property type="match status" value="1"/>
</dbReference>
<protein>
    <recommendedName>
        <fullName evidence="5">Protein-lysine N-methyltransferase EFM4</fullName>
        <ecNumber evidence="5">2.1.1.-</ecNumber>
    </recommendedName>
    <alternativeName>
        <fullName evidence="5">Elongation factor methyltransferase 4</fullName>
    </alternativeName>
</protein>
<dbReference type="InterPro" id="IPR026635">
    <property type="entry name" value="Efm4/METTL10"/>
</dbReference>
<keyword evidence="3 5" id="KW-0808">Transferase</keyword>
<dbReference type="EMBL" id="WHVB01000002">
    <property type="protein sequence ID" value="KAF8486121.1"/>
    <property type="molecule type" value="Genomic_DNA"/>
</dbReference>
<organism evidence="7 8">
    <name type="scientific">Russula ochroleuca</name>
    <dbReference type="NCBI Taxonomy" id="152965"/>
    <lineage>
        <taxon>Eukaryota</taxon>
        <taxon>Fungi</taxon>
        <taxon>Dikarya</taxon>
        <taxon>Basidiomycota</taxon>
        <taxon>Agaricomycotina</taxon>
        <taxon>Agaricomycetes</taxon>
        <taxon>Russulales</taxon>
        <taxon>Russulaceae</taxon>
        <taxon>Russula</taxon>
    </lineage>
</organism>
<evidence type="ECO:0000259" key="6">
    <source>
        <dbReference type="Pfam" id="PF13847"/>
    </source>
</evidence>
<dbReference type="InterPro" id="IPR029063">
    <property type="entry name" value="SAM-dependent_MTases_sf"/>
</dbReference>
<feature type="domain" description="Methyltransferase" evidence="6">
    <location>
        <begin position="59"/>
        <end position="208"/>
    </location>
</feature>
<sequence length="239" mass="26098">MTEFEPSKLGTRAHWDDVYEKEVANFEETGDEGEIWFGEDCVEKMVDWTLENVPIPSHPQILEIGSGNGTLLFALRDAGYAAPHLSGIDYSPDAVRLARMVAQTRNSEQITFHVCDFLSEPAPPPAAAVSGGQSLDDLEGSWDLLLDKGTYDAIALGEKDGSGSSPVAAYPVRASKLLRENGYLLITSCNFTEDELRASFVNPETNFHFHSHVKHPSISFGGQSGSVYTTVAFKKEILG</sequence>
<evidence type="ECO:0000256" key="3">
    <source>
        <dbReference type="ARBA" id="ARBA00022679"/>
    </source>
</evidence>
<evidence type="ECO:0000313" key="8">
    <source>
        <dbReference type="Proteomes" id="UP000759537"/>
    </source>
</evidence>
<keyword evidence="1 5" id="KW-0963">Cytoplasm</keyword>
<comment type="caution">
    <text evidence="7">The sequence shown here is derived from an EMBL/GenBank/DDBJ whole genome shotgun (WGS) entry which is preliminary data.</text>
</comment>
<evidence type="ECO:0000313" key="7">
    <source>
        <dbReference type="EMBL" id="KAF8486121.1"/>
    </source>
</evidence>
<evidence type="ECO:0000256" key="1">
    <source>
        <dbReference type="ARBA" id="ARBA00022490"/>
    </source>
</evidence>
<dbReference type="HAMAP" id="MF_03188">
    <property type="entry name" value="Methyltr_EFM4"/>
    <property type="match status" value="1"/>
</dbReference>
<dbReference type="OrthoDB" id="10069295at2759"/>
<evidence type="ECO:0000256" key="4">
    <source>
        <dbReference type="ARBA" id="ARBA00022691"/>
    </source>
</evidence>
<comment type="subcellular location">
    <subcellularLocation>
        <location evidence="5">Cytoplasm</location>
    </subcellularLocation>
</comment>
<accession>A0A9P5TD81</accession>
<comment type="function">
    <text evidence="5">S-adenosyl-L-methionine-dependent protein-lysine N-methyltransferase that mono- and dimethylates elongation factor 1-alpha at 'Lys-316'. May play a role in intracellular transport.</text>
</comment>
<reference evidence="7" key="1">
    <citation type="submission" date="2019-10" db="EMBL/GenBank/DDBJ databases">
        <authorList>
            <consortium name="DOE Joint Genome Institute"/>
            <person name="Kuo A."/>
            <person name="Miyauchi S."/>
            <person name="Kiss E."/>
            <person name="Drula E."/>
            <person name="Kohler A."/>
            <person name="Sanchez-Garcia M."/>
            <person name="Andreopoulos B."/>
            <person name="Barry K.W."/>
            <person name="Bonito G."/>
            <person name="Buee M."/>
            <person name="Carver A."/>
            <person name="Chen C."/>
            <person name="Cichocki N."/>
            <person name="Clum A."/>
            <person name="Culley D."/>
            <person name="Crous P.W."/>
            <person name="Fauchery L."/>
            <person name="Girlanda M."/>
            <person name="Hayes R."/>
            <person name="Keri Z."/>
            <person name="LaButti K."/>
            <person name="Lipzen A."/>
            <person name="Lombard V."/>
            <person name="Magnuson J."/>
            <person name="Maillard F."/>
            <person name="Morin E."/>
            <person name="Murat C."/>
            <person name="Nolan M."/>
            <person name="Ohm R."/>
            <person name="Pangilinan J."/>
            <person name="Pereira M."/>
            <person name="Perotto S."/>
            <person name="Peter M."/>
            <person name="Riley R."/>
            <person name="Sitrit Y."/>
            <person name="Stielow B."/>
            <person name="Szollosi G."/>
            <person name="Zifcakova L."/>
            <person name="Stursova M."/>
            <person name="Spatafora J.W."/>
            <person name="Tedersoo L."/>
            <person name="Vaario L.-M."/>
            <person name="Yamada A."/>
            <person name="Yan M."/>
            <person name="Wang P."/>
            <person name="Xu J."/>
            <person name="Bruns T."/>
            <person name="Baldrian P."/>
            <person name="Vilgalys R."/>
            <person name="Henrissat B."/>
            <person name="Grigoriev I.V."/>
            <person name="Hibbett D."/>
            <person name="Nagy L.G."/>
            <person name="Martin F.M."/>
        </authorList>
    </citation>
    <scope>NUCLEOTIDE SEQUENCE</scope>
    <source>
        <strain evidence="7">Prilba</strain>
    </source>
</reference>
<dbReference type="SUPFAM" id="SSF53335">
    <property type="entry name" value="S-adenosyl-L-methionine-dependent methyltransferases"/>
    <property type="match status" value="1"/>
</dbReference>
<gene>
    <name evidence="5" type="primary">EFM4</name>
    <name evidence="7" type="ORF">DFH94DRAFT_791479</name>
</gene>
<reference evidence="7" key="2">
    <citation type="journal article" date="2020" name="Nat. Commun.">
        <title>Large-scale genome sequencing of mycorrhizal fungi provides insights into the early evolution of symbiotic traits.</title>
        <authorList>
            <person name="Miyauchi S."/>
            <person name="Kiss E."/>
            <person name="Kuo A."/>
            <person name="Drula E."/>
            <person name="Kohler A."/>
            <person name="Sanchez-Garcia M."/>
            <person name="Morin E."/>
            <person name="Andreopoulos B."/>
            <person name="Barry K.W."/>
            <person name="Bonito G."/>
            <person name="Buee M."/>
            <person name="Carver A."/>
            <person name="Chen C."/>
            <person name="Cichocki N."/>
            <person name="Clum A."/>
            <person name="Culley D."/>
            <person name="Crous P.W."/>
            <person name="Fauchery L."/>
            <person name="Girlanda M."/>
            <person name="Hayes R.D."/>
            <person name="Keri Z."/>
            <person name="LaButti K."/>
            <person name="Lipzen A."/>
            <person name="Lombard V."/>
            <person name="Magnuson J."/>
            <person name="Maillard F."/>
            <person name="Murat C."/>
            <person name="Nolan M."/>
            <person name="Ohm R.A."/>
            <person name="Pangilinan J."/>
            <person name="Pereira M.F."/>
            <person name="Perotto S."/>
            <person name="Peter M."/>
            <person name="Pfister S."/>
            <person name="Riley R."/>
            <person name="Sitrit Y."/>
            <person name="Stielow J.B."/>
            <person name="Szollosi G."/>
            <person name="Zifcakova L."/>
            <person name="Stursova M."/>
            <person name="Spatafora J.W."/>
            <person name="Tedersoo L."/>
            <person name="Vaario L.M."/>
            <person name="Yamada A."/>
            <person name="Yan M."/>
            <person name="Wang P."/>
            <person name="Xu J."/>
            <person name="Bruns T."/>
            <person name="Baldrian P."/>
            <person name="Vilgalys R."/>
            <person name="Dunand C."/>
            <person name="Henrissat B."/>
            <person name="Grigoriev I.V."/>
            <person name="Hibbett D."/>
            <person name="Nagy L.G."/>
            <person name="Martin F.M."/>
        </authorList>
    </citation>
    <scope>NUCLEOTIDE SEQUENCE</scope>
    <source>
        <strain evidence="7">Prilba</strain>
    </source>
</reference>
<dbReference type="GO" id="GO:0005737">
    <property type="term" value="C:cytoplasm"/>
    <property type="evidence" value="ECO:0007669"/>
    <property type="project" value="UniProtKB-SubCell"/>
</dbReference>
<evidence type="ECO:0000256" key="5">
    <source>
        <dbReference type="HAMAP-Rule" id="MF_03188"/>
    </source>
</evidence>
<comment type="similarity">
    <text evidence="5">Belongs to the class I-like SAM-binding methyltransferase superfamily. EFM4 family.</text>
</comment>
<dbReference type="EC" id="2.1.1.-" evidence="5"/>
<dbReference type="InterPro" id="IPR025714">
    <property type="entry name" value="Methyltranfer_dom"/>
</dbReference>
<keyword evidence="2 5" id="KW-0489">Methyltransferase</keyword>
<dbReference type="Pfam" id="PF13847">
    <property type="entry name" value="Methyltransf_31"/>
    <property type="match status" value="1"/>
</dbReference>
<name>A0A9P5TD81_9AGAM</name>
<dbReference type="GO" id="GO:0032259">
    <property type="term" value="P:methylation"/>
    <property type="evidence" value="ECO:0007669"/>
    <property type="project" value="UniProtKB-KW"/>
</dbReference>
<keyword evidence="5" id="KW-0813">Transport</keyword>
<dbReference type="GO" id="GO:0016192">
    <property type="term" value="P:vesicle-mediated transport"/>
    <property type="evidence" value="ECO:0007669"/>
    <property type="project" value="UniProtKB-UniRule"/>
</dbReference>
<dbReference type="AlphaFoldDB" id="A0A9P5TD81"/>
<keyword evidence="8" id="KW-1185">Reference proteome</keyword>